<dbReference type="Proteomes" id="UP000812287">
    <property type="component" value="Unassembled WGS sequence"/>
</dbReference>
<dbReference type="GeneID" id="66103639"/>
<name>A0A9P7VHR3_9AGAR</name>
<dbReference type="EMBL" id="MU250562">
    <property type="protein sequence ID" value="KAG7441268.1"/>
    <property type="molecule type" value="Genomic_DNA"/>
</dbReference>
<gene>
    <name evidence="2" type="ORF">BT62DRAFT_547269</name>
</gene>
<sequence>MSIATRISSEKDEKANEFRLRRKARRSEETLHVRYSTPHHTPKHPGNSEGRTEGLEQEGKRILRPCTSTAS</sequence>
<dbReference type="RefSeq" id="XP_043034768.1">
    <property type="nucleotide sequence ID" value="XM_043181343.1"/>
</dbReference>
<feature type="compositionally biased region" description="Basic and acidic residues" evidence="1">
    <location>
        <begin position="50"/>
        <end position="61"/>
    </location>
</feature>
<feature type="compositionally biased region" description="Basic and acidic residues" evidence="1">
    <location>
        <begin position="8"/>
        <end position="19"/>
    </location>
</feature>
<reference evidence="2" key="1">
    <citation type="submission" date="2020-11" db="EMBL/GenBank/DDBJ databases">
        <title>Adaptations for nitrogen fixation in a non-lichenized fungal sporocarp promotes dispersal by wood-feeding termites.</title>
        <authorList>
            <consortium name="DOE Joint Genome Institute"/>
            <person name="Koch R.A."/>
            <person name="Yoon G."/>
            <person name="Arayal U."/>
            <person name="Lail K."/>
            <person name="Amirebrahimi M."/>
            <person name="Labutti K."/>
            <person name="Lipzen A."/>
            <person name="Riley R."/>
            <person name="Barry K."/>
            <person name="Henrissat B."/>
            <person name="Grigoriev I.V."/>
            <person name="Herr J.R."/>
            <person name="Aime M.C."/>
        </authorList>
    </citation>
    <scope>NUCLEOTIDE SEQUENCE</scope>
    <source>
        <strain evidence="2">MCA 3950</strain>
    </source>
</reference>
<dbReference type="AlphaFoldDB" id="A0A9P7VHR3"/>
<evidence type="ECO:0000313" key="3">
    <source>
        <dbReference type="Proteomes" id="UP000812287"/>
    </source>
</evidence>
<organism evidence="2 3">
    <name type="scientific">Guyanagaster necrorhizus</name>
    <dbReference type="NCBI Taxonomy" id="856835"/>
    <lineage>
        <taxon>Eukaryota</taxon>
        <taxon>Fungi</taxon>
        <taxon>Dikarya</taxon>
        <taxon>Basidiomycota</taxon>
        <taxon>Agaricomycotina</taxon>
        <taxon>Agaricomycetes</taxon>
        <taxon>Agaricomycetidae</taxon>
        <taxon>Agaricales</taxon>
        <taxon>Marasmiineae</taxon>
        <taxon>Physalacriaceae</taxon>
        <taxon>Guyanagaster</taxon>
    </lineage>
</organism>
<evidence type="ECO:0000256" key="1">
    <source>
        <dbReference type="SAM" id="MobiDB-lite"/>
    </source>
</evidence>
<proteinExistence type="predicted"/>
<protein>
    <submittedName>
        <fullName evidence="2">Uncharacterized protein</fullName>
    </submittedName>
</protein>
<keyword evidence="3" id="KW-1185">Reference proteome</keyword>
<evidence type="ECO:0000313" key="2">
    <source>
        <dbReference type="EMBL" id="KAG7441268.1"/>
    </source>
</evidence>
<comment type="caution">
    <text evidence="2">The sequence shown here is derived from an EMBL/GenBank/DDBJ whole genome shotgun (WGS) entry which is preliminary data.</text>
</comment>
<feature type="region of interest" description="Disordered" evidence="1">
    <location>
        <begin position="1"/>
        <end position="71"/>
    </location>
</feature>
<accession>A0A9P7VHR3</accession>